<evidence type="ECO:0000313" key="2">
    <source>
        <dbReference type="Proteomes" id="UP000698924"/>
    </source>
</evidence>
<dbReference type="InterPro" id="IPR039968">
    <property type="entry name" value="BcerS-like"/>
</dbReference>
<dbReference type="AlphaFoldDB" id="A0AA40ZSR3"/>
<dbReference type="Proteomes" id="UP000698924">
    <property type="component" value="Unassembled WGS sequence"/>
</dbReference>
<dbReference type="PANTHER" id="PTHR41368">
    <property type="entry name" value="PROTEIN YGHO"/>
    <property type="match status" value="1"/>
</dbReference>
<dbReference type="SUPFAM" id="SSF55729">
    <property type="entry name" value="Acyl-CoA N-acyltransferases (Nat)"/>
    <property type="match status" value="1"/>
</dbReference>
<protein>
    <submittedName>
        <fullName evidence="1">N-acetyltransferase</fullName>
    </submittedName>
</protein>
<name>A0AA40ZSR3_9BACT</name>
<dbReference type="RefSeq" id="WP_204971202.1">
    <property type="nucleotide sequence ID" value="NZ_JAAZTS010000003.1"/>
</dbReference>
<accession>A0AA40ZSR3</accession>
<dbReference type="PANTHER" id="PTHR41368:SF1">
    <property type="entry name" value="PROTEIN YGHO"/>
    <property type="match status" value="1"/>
</dbReference>
<dbReference type="Gene3D" id="3.40.630.30">
    <property type="match status" value="1"/>
</dbReference>
<evidence type="ECO:0000313" key="1">
    <source>
        <dbReference type="EMBL" id="MBM6856775.1"/>
    </source>
</evidence>
<keyword evidence="2" id="KW-1185">Reference proteome</keyword>
<comment type="caution">
    <text evidence="1">The sequence shown here is derived from an EMBL/GenBank/DDBJ whole genome shotgun (WGS) entry which is preliminary data.</text>
</comment>
<sequence>MKHVIVKKADTKHRMNDFVRLTDMLYADSPYYVPDLEMDTRDAFNPAKNMGLEYSIIQPFVAYDESDKPVGRIAGIINSHANQKWSTKNVRFGFIEFIDDMDVSKALLETVEQWGREQGMTHIQGPMSILDFEKEGMLVEDFDQMGSMITIYNPPYYPKHLEALGYQKEVDWVQIRIDVPPTVPDKYERVASLSKEMFGLKVRKLTDEDIFKRGYGKKVFDLLNLAYSPLFGYTELTDKQIDSFLKHYVPLMDKCMLPVIENEEGQVVGVAITMGSLSYALRKSHGRLFPTGWYHLVRALKWKHEDKAELLLVAVHPDYQGFGVNALFFADLIPVYNKLGYRWAETGPQLESNVRELSQWKPLNPSIVKRRRCYKKDL</sequence>
<dbReference type="InterPro" id="IPR016181">
    <property type="entry name" value="Acyl_CoA_acyltransferase"/>
</dbReference>
<dbReference type="EMBL" id="JACJMO010000003">
    <property type="protein sequence ID" value="MBM6856775.1"/>
    <property type="molecule type" value="Genomic_DNA"/>
</dbReference>
<organism evidence="1 2">
    <name type="scientific">Caecibacteroides pullorum</name>
    <dbReference type="NCBI Taxonomy" id="2725562"/>
    <lineage>
        <taxon>Bacteria</taxon>
        <taxon>Pseudomonadati</taxon>
        <taxon>Bacteroidota</taxon>
        <taxon>Bacteroidia</taxon>
        <taxon>Bacteroidales</taxon>
        <taxon>Bacteroidaceae</taxon>
        <taxon>Caecibacteroides</taxon>
    </lineage>
</organism>
<proteinExistence type="predicted"/>
<gene>
    <name evidence="1" type="ORF">H6D15_04040</name>
</gene>
<reference evidence="1 2" key="1">
    <citation type="journal article" date="2021" name="Sci. Rep.">
        <title>The distribution of antibiotic resistance genes in chicken gut microbiota commensals.</title>
        <authorList>
            <person name="Juricova H."/>
            <person name="Matiasovicova J."/>
            <person name="Kubasova T."/>
            <person name="Cejkova D."/>
            <person name="Rychlik I."/>
        </authorList>
    </citation>
    <scope>NUCLEOTIDE SEQUENCE [LARGE SCALE GENOMIC DNA]</scope>
    <source>
        <strain evidence="1 2">An421</strain>
    </source>
</reference>